<reference evidence="3 4" key="1">
    <citation type="submission" date="2020-03" db="EMBL/GenBank/DDBJ databases">
        <title>Bacterial isolates of synthetic phycosphere.</title>
        <authorList>
            <person name="Fu H."/>
            <person name="Moran M.A."/>
        </authorList>
    </citation>
    <scope>NUCLEOTIDE SEQUENCE [LARGE SCALE GENOMIC DNA]</scope>
    <source>
        <strain evidence="3 4">HF1</strain>
    </source>
</reference>
<organism evidence="3 4">
    <name type="scientific">Marivivens donghaensis</name>
    <dbReference type="NCBI Taxonomy" id="1699413"/>
    <lineage>
        <taxon>Bacteria</taxon>
        <taxon>Pseudomonadati</taxon>
        <taxon>Pseudomonadota</taxon>
        <taxon>Alphaproteobacteria</taxon>
        <taxon>Rhodobacterales</taxon>
        <taxon>Paracoccaceae</taxon>
        <taxon>Marivivens group</taxon>
        <taxon>Marivivens</taxon>
    </lineage>
</organism>
<dbReference type="InterPro" id="IPR036388">
    <property type="entry name" value="WH-like_DNA-bd_sf"/>
</dbReference>
<evidence type="ECO:0000313" key="4">
    <source>
        <dbReference type="Proteomes" id="UP000709466"/>
    </source>
</evidence>
<comment type="caution">
    <text evidence="3">The sequence shown here is derived from an EMBL/GenBank/DDBJ whole genome shotgun (WGS) entry which is preliminary data.</text>
</comment>
<dbReference type="Gene3D" id="3.30.420.40">
    <property type="match status" value="2"/>
</dbReference>
<dbReference type="Pfam" id="PF01047">
    <property type="entry name" value="MarR"/>
    <property type="match status" value="1"/>
</dbReference>
<dbReference type="InterPro" id="IPR000600">
    <property type="entry name" value="ROK"/>
</dbReference>
<evidence type="ECO:0000259" key="2">
    <source>
        <dbReference type="Pfam" id="PF01047"/>
    </source>
</evidence>
<dbReference type="PANTHER" id="PTHR18964">
    <property type="entry name" value="ROK (REPRESSOR, ORF, KINASE) FAMILY"/>
    <property type="match status" value="1"/>
</dbReference>
<dbReference type="PANTHER" id="PTHR18964:SF169">
    <property type="entry name" value="N-ACETYLMANNOSAMINE KINASE"/>
    <property type="match status" value="1"/>
</dbReference>
<keyword evidence="4" id="KW-1185">Reference proteome</keyword>
<feature type="domain" description="HTH marR-type" evidence="2">
    <location>
        <begin position="31"/>
        <end position="73"/>
    </location>
</feature>
<dbReference type="RefSeq" id="WP_167636228.1">
    <property type="nucleotide sequence ID" value="NZ_JAATOP010000001.1"/>
</dbReference>
<feature type="region of interest" description="Disordered" evidence="1">
    <location>
        <begin position="1"/>
        <end position="22"/>
    </location>
</feature>
<dbReference type="Gene3D" id="1.10.10.10">
    <property type="entry name" value="Winged helix-like DNA-binding domain superfamily/Winged helix DNA-binding domain"/>
    <property type="match status" value="1"/>
</dbReference>
<dbReference type="InterPro" id="IPR000835">
    <property type="entry name" value="HTH_MarR-typ"/>
</dbReference>
<protein>
    <submittedName>
        <fullName evidence="3">ROK family transcriptional regulator</fullName>
    </submittedName>
</protein>
<dbReference type="InterPro" id="IPR043129">
    <property type="entry name" value="ATPase_NBD"/>
</dbReference>
<dbReference type="Proteomes" id="UP000709466">
    <property type="component" value="Unassembled WGS sequence"/>
</dbReference>
<sequence>MEEQITEWRGGRAANPRGTNQSGLRAYNERLVLSMLHRQGAMAGSDVARLAGLSAQTVSVIMRRLEQDGLLLRGDPVRGKVGKPSVPMSVNPDGAFAIGLKIGRRTADLVLADLMGQPRIQLHAAYRYPMPEAIVDFLKDGIATIKRELTKEEFGRIAGIGIAKPYEIWSWHESIGAPEGEIARWKLLNFEDEIAQFTHLPVYVDNDATAACRAEHIYGRGRELGSFGYFYIGSFVGGGIVLNDTVFDGALGNAGSFGSLPARRADGTACQLVDAASLYLLEADLARAGVDPSRLWVQPQEWSDFSDVLDDWIERTSAQLAQACLTVCAVVDFDTILLDGAFPEAVRKRMVERTRSIMSSLDHRGLIIPKLEGGTIGRNARALGAASAPMFSQFLLNTHAGFAQG</sequence>
<dbReference type="SUPFAM" id="SSF46785">
    <property type="entry name" value="Winged helix' DNA-binding domain"/>
    <property type="match status" value="1"/>
</dbReference>
<proteinExistence type="predicted"/>
<dbReference type="SUPFAM" id="SSF53067">
    <property type="entry name" value="Actin-like ATPase domain"/>
    <property type="match status" value="1"/>
</dbReference>
<gene>
    <name evidence="3" type="ORF">HCZ30_02770</name>
</gene>
<evidence type="ECO:0000256" key="1">
    <source>
        <dbReference type="SAM" id="MobiDB-lite"/>
    </source>
</evidence>
<dbReference type="Pfam" id="PF00480">
    <property type="entry name" value="ROK"/>
    <property type="match status" value="1"/>
</dbReference>
<dbReference type="InterPro" id="IPR036390">
    <property type="entry name" value="WH_DNA-bd_sf"/>
</dbReference>
<name>A0ABX0VXJ4_9RHOB</name>
<evidence type="ECO:0000313" key="3">
    <source>
        <dbReference type="EMBL" id="NIY71353.1"/>
    </source>
</evidence>
<dbReference type="EMBL" id="JAATOP010000001">
    <property type="protein sequence ID" value="NIY71353.1"/>
    <property type="molecule type" value="Genomic_DNA"/>
</dbReference>
<accession>A0ABX0VXJ4</accession>